<dbReference type="InterPro" id="IPR029058">
    <property type="entry name" value="AB_hydrolase_fold"/>
</dbReference>
<evidence type="ECO:0000313" key="2">
    <source>
        <dbReference type="EMBL" id="OFC72658.1"/>
    </source>
</evidence>
<dbReference type="STRING" id="1656094.BFC18_02070"/>
<comment type="caution">
    <text evidence="2">The sequence shown here is derived from an EMBL/GenBank/DDBJ whole genome shotgun (WGS) entry which is preliminary data.</text>
</comment>
<name>A0A1E7ZGM2_9ALTE</name>
<dbReference type="Gene3D" id="3.40.50.1820">
    <property type="entry name" value="alpha/beta hydrolase"/>
    <property type="match status" value="1"/>
</dbReference>
<gene>
    <name evidence="2" type="ORF">BFC18_02070</name>
</gene>
<dbReference type="PANTHER" id="PTHR43194">
    <property type="entry name" value="HYDROLASE ALPHA/BETA FOLD FAMILY"/>
    <property type="match status" value="1"/>
</dbReference>
<dbReference type="RefSeq" id="WP_070123282.1">
    <property type="nucleotide sequence ID" value="NZ_MDHN01000003.1"/>
</dbReference>
<dbReference type="PANTHER" id="PTHR43194:SF2">
    <property type="entry name" value="PEROXISOMAL MEMBRANE PROTEIN LPX1"/>
    <property type="match status" value="1"/>
</dbReference>
<evidence type="ECO:0000259" key="1">
    <source>
        <dbReference type="Pfam" id="PF12697"/>
    </source>
</evidence>
<accession>A0A1E7ZGM2</accession>
<keyword evidence="3" id="KW-1185">Reference proteome</keyword>
<proteinExistence type="predicted"/>
<sequence>MTIIHFAHANGFPAATYKTMFNRLPESWQILANPQFGHCVEFPVSQNWMYQVDELIHYLDRCDVDEPVWLVGHSFGAVVSFLTACRHPEWVKGVIMLDPPLVYGVKRYVVQSAKWFNLMDNITPSKLARIRRTQWHKEDDIEGYFAAKKLFRTMDKRCIRDYVNSATRVEGAMRRLTFSNQVEADIFRHFPHNLKKFAGKLKCPGLLVGGTDSHVSSSADRARFAKDNGIEVKMYAGGHMFPLEDPEGVAALITATLKGWIKR</sequence>
<protein>
    <recommendedName>
        <fullName evidence="1">AB hydrolase-1 domain-containing protein</fullName>
    </recommendedName>
</protein>
<dbReference type="EMBL" id="MDHN01000003">
    <property type="protein sequence ID" value="OFC72658.1"/>
    <property type="molecule type" value="Genomic_DNA"/>
</dbReference>
<organism evidence="2 3">
    <name type="scientific">Alteromonas confluentis</name>
    <dbReference type="NCBI Taxonomy" id="1656094"/>
    <lineage>
        <taxon>Bacteria</taxon>
        <taxon>Pseudomonadati</taxon>
        <taxon>Pseudomonadota</taxon>
        <taxon>Gammaproteobacteria</taxon>
        <taxon>Alteromonadales</taxon>
        <taxon>Alteromonadaceae</taxon>
        <taxon>Alteromonas/Salinimonas group</taxon>
        <taxon>Alteromonas</taxon>
    </lineage>
</organism>
<feature type="domain" description="AB hydrolase-1" evidence="1">
    <location>
        <begin position="52"/>
        <end position="251"/>
    </location>
</feature>
<dbReference type="InterPro" id="IPR000073">
    <property type="entry name" value="AB_hydrolase_1"/>
</dbReference>
<dbReference type="AlphaFoldDB" id="A0A1E7ZGM2"/>
<evidence type="ECO:0000313" key="3">
    <source>
        <dbReference type="Proteomes" id="UP000175691"/>
    </source>
</evidence>
<dbReference type="Pfam" id="PF12697">
    <property type="entry name" value="Abhydrolase_6"/>
    <property type="match status" value="1"/>
</dbReference>
<dbReference type="OrthoDB" id="5729753at2"/>
<dbReference type="InterPro" id="IPR050228">
    <property type="entry name" value="Carboxylesterase_BioH"/>
</dbReference>
<reference evidence="2 3" key="1">
    <citation type="submission" date="2016-08" db="EMBL/GenBank/DDBJ databases">
        <authorList>
            <person name="Seilhamer J.J."/>
        </authorList>
    </citation>
    <scope>NUCLEOTIDE SEQUENCE [LARGE SCALE GENOMIC DNA]</scope>
    <source>
        <strain evidence="2 3">KCTC 42603</strain>
    </source>
</reference>
<dbReference type="SUPFAM" id="SSF53474">
    <property type="entry name" value="alpha/beta-Hydrolases"/>
    <property type="match status" value="1"/>
</dbReference>
<dbReference type="Proteomes" id="UP000175691">
    <property type="component" value="Unassembled WGS sequence"/>
</dbReference>